<dbReference type="InterPro" id="IPR002686">
    <property type="entry name" value="Transposase_17"/>
</dbReference>
<evidence type="ECO:0000259" key="1">
    <source>
        <dbReference type="SMART" id="SM01321"/>
    </source>
</evidence>
<dbReference type="SMART" id="SM01321">
    <property type="entry name" value="Y1_Tnp"/>
    <property type="match status" value="1"/>
</dbReference>
<evidence type="ECO:0000313" key="2">
    <source>
        <dbReference type="EMBL" id="PIS09215.1"/>
    </source>
</evidence>
<dbReference type="SUPFAM" id="SSF143422">
    <property type="entry name" value="Transposase IS200-like"/>
    <property type="match status" value="1"/>
</dbReference>
<dbReference type="InterPro" id="IPR036515">
    <property type="entry name" value="Transposase_17_sf"/>
</dbReference>
<dbReference type="Gene3D" id="3.30.70.1290">
    <property type="entry name" value="Transposase IS200-like"/>
    <property type="match status" value="1"/>
</dbReference>
<dbReference type="NCBIfam" id="NF033573">
    <property type="entry name" value="transpos_IS200"/>
    <property type="match status" value="1"/>
</dbReference>
<organism evidence="2 3">
    <name type="scientific">Candidatus Beckwithbacteria bacterium CG10_big_fil_rev_8_21_14_0_10_34_10</name>
    <dbReference type="NCBI Taxonomy" id="1974495"/>
    <lineage>
        <taxon>Bacteria</taxon>
        <taxon>Candidatus Beckwithiibacteriota</taxon>
    </lineage>
</organism>
<dbReference type="Pfam" id="PF01797">
    <property type="entry name" value="Y1_Tnp"/>
    <property type="match status" value="1"/>
</dbReference>
<dbReference type="GO" id="GO:0004803">
    <property type="term" value="F:transposase activity"/>
    <property type="evidence" value="ECO:0007669"/>
    <property type="project" value="InterPro"/>
</dbReference>
<protein>
    <submittedName>
        <fullName evidence="2">IS200/IS605 family transposase</fullName>
    </submittedName>
</protein>
<feature type="domain" description="Transposase IS200-like" evidence="1">
    <location>
        <begin position="10"/>
        <end position="115"/>
    </location>
</feature>
<dbReference type="AlphaFoldDB" id="A0A2H0W9H8"/>
<dbReference type="GO" id="GO:0003677">
    <property type="term" value="F:DNA binding"/>
    <property type="evidence" value="ECO:0007669"/>
    <property type="project" value="InterPro"/>
</dbReference>
<proteinExistence type="predicted"/>
<comment type="caution">
    <text evidence="2">The sequence shown here is derived from an EMBL/GenBank/DDBJ whole genome shotgun (WGS) entry which is preliminary data.</text>
</comment>
<accession>A0A2H0W9H8</accession>
<reference evidence="3" key="1">
    <citation type="submission" date="2017-09" db="EMBL/GenBank/DDBJ databases">
        <title>Depth-based differentiation of microbial function through sediment-hosted aquifers and enrichment of novel symbionts in the deep terrestrial subsurface.</title>
        <authorList>
            <person name="Probst A.J."/>
            <person name="Ladd B."/>
            <person name="Jarett J.K."/>
            <person name="Geller-Mcgrath D.E."/>
            <person name="Sieber C.M.K."/>
            <person name="Emerson J.B."/>
            <person name="Anantharaman K."/>
            <person name="Thomas B.C."/>
            <person name="Malmstrom R."/>
            <person name="Stieglmeier M."/>
            <person name="Klingl A."/>
            <person name="Woyke T."/>
            <person name="Ryan C.M."/>
            <person name="Banfield J.F."/>
        </authorList>
    </citation>
    <scope>NUCLEOTIDE SEQUENCE [LARGE SCALE GENOMIC DNA]</scope>
</reference>
<feature type="non-terminal residue" evidence="2">
    <location>
        <position position="115"/>
    </location>
</feature>
<gene>
    <name evidence="2" type="ORF">COT75_02640</name>
</gene>
<evidence type="ECO:0000313" key="3">
    <source>
        <dbReference type="Proteomes" id="UP000230093"/>
    </source>
</evidence>
<dbReference type="GO" id="GO:0006313">
    <property type="term" value="P:DNA transposition"/>
    <property type="evidence" value="ECO:0007669"/>
    <property type="project" value="InterPro"/>
</dbReference>
<sequence length="115" mass="13309">MELKKGCHSVTRLAYHFTFIPKYRKRKLTGEIKKRLEGMIKFCAQVNDWKVMELDIQPDHVHLLLQANAVDSPSSIMKRIKGGTSKKLREYFPGLTETIWMKSFWAGGYFAETVG</sequence>
<dbReference type="EMBL" id="PEZT01000016">
    <property type="protein sequence ID" value="PIS09215.1"/>
    <property type="molecule type" value="Genomic_DNA"/>
</dbReference>
<dbReference type="PANTHER" id="PTHR33360">
    <property type="entry name" value="TRANSPOSASE FOR INSERTION SEQUENCE ELEMENT IS200"/>
    <property type="match status" value="1"/>
</dbReference>
<dbReference type="PANTHER" id="PTHR33360:SF2">
    <property type="entry name" value="TRANSPOSASE FOR INSERTION SEQUENCE ELEMENT IS200"/>
    <property type="match status" value="1"/>
</dbReference>
<name>A0A2H0W9H8_9BACT</name>
<dbReference type="Proteomes" id="UP000230093">
    <property type="component" value="Unassembled WGS sequence"/>
</dbReference>